<dbReference type="InterPro" id="IPR000238">
    <property type="entry name" value="RbfA"/>
</dbReference>
<organism evidence="3 4">
    <name type="scientific">Aedoeadaptatus ivorii</name>
    <dbReference type="NCBI Taxonomy" id="54006"/>
    <lineage>
        <taxon>Bacteria</taxon>
        <taxon>Bacillati</taxon>
        <taxon>Bacillota</taxon>
        <taxon>Tissierellia</taxon>
        <taxon>Tissierellales</taxon>
        <taxon>Peptoniphilaceae</taxon>
        <taxon>Aedoeadaptatus</taxon>
    </lineage>
</organism>
<dbReference type="HAMAP" id="MF_00003">
    <property type="entry name" value="RbfA"/>
    <property type="match status" value="1"/>
</dbReference>
<dbReference type="AlphaFoldDB" id="A0A448V1E6"/>
<keyword evidence="4" id="KW-1185">Reference proteome</keyword>
<dbReference type="Gene3D" id="3.30.300.20">
    <property type="match status" value="1"/>
</dbReference>
<evidence type="ECO:0000313" key="3">
    <source>
        <dbReference type="EMBL" id="VEJ35641.1"/>
    </source>
</evidence>
<evidence type="ECO:0000256" key="1">
    <source>
        <dbReference type="ARBA" id="ARBA00022517"/>
    </source>
</evidence>
<comment type="function">
    <text evidence="2">One of several proteins that assist in the late maturation steps of the functional core of the 30S ribosomal subunit. Associates with free 30S ribosomal subunits (but not with 30S subunits that are part of 70S ribosomes or polysomes). Required for efficient processing of 16S rRNA. May interact with the 5'-terminal helix region of 16S rRNA.</text>
</comment>
<comment type="subunit">
    <text evidence="2">Monomer. Binds 30S ribosomal subunits, but not 50S ribosomal subunits or 70S ribosomes.</text>
</comment>
<dbReference type="GO" id="GO:0030490">
    <property type="term" value="P:maturation of SSU-rRNA"/>
    <property type="evidence" value="ECO:0007669"/>
    <property type="project" value="UniProtKB-UniRule"/>
</dbReference>
<dbReference type="Proteomes" id="UP000269544">
    <property type="component" value="Chromosome"/>
</dbReference>
<dbReference type="InterPro" id="IPR015946">
    <property type="entry name" value="KH_dom-like_a/b"/>
</dbReference>
<keyword evidence="1 2" id="KW-0690">Ribosome biogenesis</keyword>
<dbReference type="SUPFAM" id="SSF89919">
    <property type="entry name" value="Ribosome-binding factor A, RbfA"/>
    <property type="match status" value="1"/>
</dbReference>
<dbReference type="OrthoDB" id="307788at2"/>
<accession>A0A448V1E6</accession>
<comment type="similarity">
    <text evidence="2">Belongs to the RbfA family.</text>
</comment>
<comment type="subcellular location">
    <subcellularLocation>
        <location evidence="2">Cytoplasm</location>
    </subcellularLocation>
</comment>
<evidence type="ECO:0000256" key="2">
    <source>
        <dbReference type="HAMAP-Rule" id="MF_00003"/>
    </source>
</evidence>
<gene>
    <name evidence="2 3" type="primary">rbfA</name>
    <name evidence="3" type="ORF">NCTC13079_00803</name>
</gene>
<dbReference type="NCBIfam" id="TIGR00082">
    <property type="entry name" value="rbfA"/>
    <property type="match status" value="1"/>
</dbReference>
<dbReference type="GO" id="GO:0005829">
    <property type="term" value="C:cytosol"/>
    <property type="evidence" value="ECO:0007669"/>
    <property type="project" value="TreeGrafter"/>
</dbReference>
<dbReference type="KEGG" id="piv:NCTC13079_00803"/>
<dbReference type="EMBL" id="LR134523">
    <property type="protein sequence ID" value="VEJ35641.1"/>
    <property type="molecule type" value="Genomic_DNA"/>
</dbReference>
<dbReference type="RefSeq" id="WP_126465406.1">
    <property type="nucleotide sequence ID" value="NZ_JAUSWF010000001.1"/>
</dbReference>
<sequence>MNNKRIHRISEEIKRELSDIIQNKLKDPRIPPLTSVSFVSVTGDLSYATVGISVFGDDQAKEDALEGLKSAKGFMKKELGRNMKLRAMPELLLELDDSIEKGIELQQQIDALKDSE</sequence>
<dbReference type="PANTHER" id="PTHR33515:SF1">
    <property type="entry name" value="RIBOSOME-BINDING FACTOR A, CHLOROPLASTIC-RELATED"/>
    <property type="match status" value="1"/>
</dbReference>
<proteinExistence type="inferred from homology"/>
<reference evidence="3 4" key="1">
    <citation type="submission" date="2018-12" db="EMBL/GenBank/DDBJ databases">
        <authorList>
            <consortium name="Pathogen Informatics"/>
        </authorList>
    </citation>
    <scope>NUCLEOTIDE SEQUENCE [LARGE SCALE GENOMIC DNA]</scope>
    <source>
        <strain evidence="3 4">NCTC13079</strain>
    </source>
</reference>
<evidence type="ECO:0000313" key="4">
    <source>
        <dbReference type="Proteomes" id="UP000269544"/>
    </source>
</evidence>
<protein>
    <recommendedName>
        <fullName evidence="2">Ribosome-binding factor A</fullName>
    </recommendedName>
</protein>
<dbReference type="Pfam" id="PF02033">
    <property type="entry name" value="RBFA"/>
    <property type="match status" value="1"/>
</dbReference>
<dbReference type="PANTHER" id="PTHR33515">
    <property type="entry name" value="RIBOSOME-BINDING FACTOR A, CHLOROPLASTIC-RELATED"/>
    <property type="match status" value="1"/>
</dbReference>
<dbReference type="InterPro" id="IPR023799">
    <property type="entry name" value="RbfA_dom_sf"/>
</dbReference>
<keyword evidence="2" id="KW-0963">Cytoplasm</keyword>
<dbReference type="GO" id="GO:0043024">
    <property type="term" value="F:ribosomal small subunit binding"/>
    <property type="evidence" value="ECO:0007669"/>
    <property type="project" value="TreeGrafter"/>
</dbReference>
<name>A0A448V1E6_9FIRM</name>